<keyword evidence="4" id="KW-1015">Disulfide bond</keyword>
<evidence type="ECO:0000313" key="8">
    <source>
        <dbReference type="EMBL" id="JAG72525.1"/>
    </source>
</evidence>
<reference evidence="10" key="2">
    <citation type="submission" date="2025-04" db="UniProtKB">
        <authorList>
            <consortium name="RefSeq"/>
        </authorList>
    </citation>
    <scope>IDENTIFICATION</scope>
    <source>
        <strain evidence="10">USDA-PBARC FA_bdor</strain>
        <tissue evidence="10">Whole organism</tissue>
    </source>
</reference>
<feature type="domain" description="Peptidase S1" evidence="7">
    <location>
        <begin position="22"/>
        <end position="283"/>
    </location>
</feature>
<dbReference type="AlphaFoldDB" id="A0A0C9PNR7"/>
<dbReference type="RefSeq" id="XP_011305554.1">
    <property type="nucleotide sequence ID" value="XM_011307252.1"/>
</dbReference>
<feature type="compositionally biased region" description="Basic and acidic residues" evidence="5">
    <location>
        <begin position="148"/>
        <end position="164"/>
    </location>
</feature>
<evidence type="ECO:0000259" key="7">
    <source>
        <dbReference type="PROSITE" id="PS50240"/>
    </source>
</evidence>
<dbReference type="Pfam" id="PF00089">
    <property type="entry name" value="Trypsin"/>
    <property type="match status" value="2"/>
</dbReference>
<evidence type="ECO:0000256" key="5">
    <source>
        <dbReference type="SAM" id="MobiDB-lite"/>
    </source>
</evidence>
<organism evidence="8">
    <name type="scientific">Fopius arisanus</name>
    <dbReference type="NCBI Taxonomy" id="64838"/>
    <lineage>
        <taxon>Eukaryota</taxon>
        <taxon>Metazoa</taxon>
        <taxon>Ecdysozoa</taxon>
        <taxon>Arthropoda</taxon>
        <taxon>Hexapoda</taxon>
        <taxon>Insecta</taxon>
        <taxon>Pterygota</taxon>
        <taxon>Neoptera</taxon>
        <taxon>Endopterygota</taxon>
        <taxon>Hymenoptera</taxon>
        <taxon>Apocrita</taxon>
        <taxon>Ichneumonoidea</taxon>
        <taxon>Braconidae</taxon>
        <taxon>Opiinae</taxon>
        <taxon>Fopius</taxon>
    </lineage>
</organism>
<dbReference type="GO" id="GO:0004252">
    <property type="term" value="F:serine-type endopeptidase activity"/>
    <property type="evidence" value="ECO:0007669"/>
    <property type="project" value="InterPro"/>
</dbReference>
<evidence type="ECO:0000313" key="10">
    <source>
        <dbReference type="RefSeq" id="XP_011305554.1"/>
    </source>
</evidence>
<evidence type="ECO:0000256" key="6">
    <source>
        <dbReference type="SAM" id="SignalP"/>
    </source>
</evidence>
<reference evidence="8" key="1">
    <citation type="submission" date="2015-01" db="EMBL/GenBank/DDBJ databases">
        <title>Transcriptome Assembly of Fopius arisanus.</title>
        <authorList>
            <person name="Geib S."/>
        </authorList>
    </citation>
    <scope>NUCLEOTIDE SEQUENCE</scope>
</reference>
<name>A0A0C9PNR7_9HYME</name>
<keyword evidence="6" id="KW-0732">Signal</keyword>
<dbReference type="Proteomes" id="UP000694866">
    <property type="component" value="Unplaced"/>
</dbReference>
<accession>A0A9R1T8S6</accession>
<feature type="region of interest" description="Disordered" evidence="5">
    <location>
        <begin position="148"/>
        <end position="171"/>
    </location>
</feature>
<dbReference type="SMART" id="SM00020">
    <property type="entry name" value="Tryp_SPc"/>
    <property type="match status" value="1"/>
</dbReference>
<keyword evidence="1" id="KW-0645">Protease</keyword>
<dbReference type="InterPro" id="IPR043504">
    <property type="entry name" value="Peptidase_S1_PA_chymotrypsin"/>
</dbReference>
<keyword evidence="2" id="KW-0378">Hydrolase</keyword>
<evidence type="ECO:0000256" key="4">
    <source>
        <dbReference type="ARBA" id="ARBA00023157"/>
    </source>
</evidence>
<evidence type="ECO:0000256" key="2">
    <source>
        <dbReference type="ARBA" id="ARBA00022801"/>
    </source>
</evidence>
<evidence type="ECO:0000256" key="1">
    <source>
        <dbReference type="ARBA" id="ARBA00022670"/>
    </source>
</evidence>
<dbReference type="SUPFAM" id="SSF50494">
    <property type="entry name" value="Trypsin-like serine proteases"/>
    <property type="match status" value="1"/>
</dbReference>
<evidence type="ECO:0000256" key="3">
    <source>
        <dbReference type="ARBA" id="ARBA00022825"/>
    </source>
</evidence>
<dbReference type="InterPro" id="IPR001254">
    <property type="entry name" value="Trypsin_dom"/>
</dbReference>
<gene>
    <name evidence="8" type="primary">iotaTry</name>
    <name evidence="10" type="synonym">LOC105268019</name>
    <name evidence="8" type="ORF">g.5832</name>
</gene>
<dbReference type="PANTHER" id="PTHR24276:SF96">
    <property type="entry name" value="PEPTIDASE S1 DOMAIN-CONTAINING PROTEIN"/>
    <property type="match status" value="1"/>
</dbReference>
<dbReference type="EMBL" id="GBYB01002758">
    <property type="protein sequence ID" value="JAG72525.1"/>
    <property type="molecule type" value="Transcribed_RNA"/>
</dbReference>
<feature type="chain" id="PRO_5044541357" evidence="6">
    <location>
        <begin position="22"/>
        <end position="286"/>
    </location>
</feature>
<keyword evidence="3" id="KW-0720">Serine protease</keyword>
<dbReference type="Gene3D" id="2.40.10.10">
    <property type="entry name" value="Trypsin-like serine proteases"/>
    <property type="match status" value="2"/>
</dbReference>
<dbReference type="GeneID" id="105268019"/>
<dbReference type="OrthoDB" id="10059102at2759"/>
<dbReference type="PROSITE" id="PS50240">
    <property type="entry name" value="TRYPSIN_DOM"/>
    <property type="match status" value="1"/>
</dbReference>
<sequence length="286" mass="32016">MTNSLCFIILLFIIAIHDVKSLNRGRAANIGQFPYVVSIWNENHHHCSGLIYDTTHVITPGHCVNGTSIDKLNVLVGVVNFEYDEKTWHAVQSYVIHPSYRSIDFPHYEDGVIVDDIAVIIVDKPFIFNNRVVPAPISSNISELAREFHPDSDTDSQIDMRSDSDDSGTSFSRSYWPQDYTMVGWDSRLENGIQVLNLQYENVAVYRPYECLDKYDYLSAFELCAGDLSEKAFSSPGDSGTPIVFDDKVIAMVTGGPHVPDGTFVTIILKISPYFSFIQGVASTNQ</sequence>
<feature type="signal peptide" evidence="6">
    <location>
        <begin position="1"/>
        <end position="21"/>
    </location>
</feature>
<dbReference type="InterPro" id="IPR009003">
    <property type="entry name" value="Peptidase_S1_PA"/>
</dbReference>
<keyword evidence="9" id="KW-1185">Reference proteome</keyword>
<proteinExistence type="predicted"/>
<protein>
    <submittedName>
        <fullName evidence="10">Chymotrypsin-1</fullName>
    </submittedName>
    <submittedName>
        <fullName evidence="8">IotaTry protein</fullName>
    </submittedName>
</protein>
<dbReference type="GO" id="GO:0006508">
    <property type="term" value="P:proteolysis"/>
    <property type="evidence" value="ECO:0007669"/>
    <property type="project" value="UniProtKB-KW"/>
</dbReference>
<evidence type="ECO:0000313" key="9">
    <source>
        <dbReference type="Proteomes" id="UP000694866"/>
    </source>
</evidence>
<dbReference type="KEGG" id="fas:105268019"/>
<dbReference type="PANTHER" id="PTHR24276">
    <property type="entry name" value="POLYSERASE-RELATED"/>
    <property type="match status" value="1"/>
</dbReference>
<accession>A0A0C9PNR7</accession>
<dbReference type="InterPro" id="IPR050430">
    <property type="entry name" value="Peptidase_S1"/>
</dbReference>